<sequence>MPRQQRKRVREQRGLAARKLSHVAFSLATPRPSGPVSAAYGRTPTSLNTVRAGMILRYEFNQYLLLEESLAGILQIVPPILQNAKTASAGFGFPHPDTFPEPDAVQAPAALPFPVIAAEPTAATATVAASSSPSRLSPSPALNLPLPASIPSKSSGSVPDTPVHTRARTTSANSTSTVNATRYQIATSILQPPEPPLTDLAQSTTLSPTSVSLLGEPALCTISAAARNLTPSNTQDGAELGSRLADSHEILISQLLTLSSTFTSAIKTLCEQQNEKVLRFDDDMILELLTKWEQEAGKDEQEQEPANSSSTSLVTLGTTNALERYQITVGRVWEEAEVILSSIRKIRDIVQFGRIQHGSDFDDDDSEEDAIERGEEAKKNLYSTLLFHANGLVTVLGEFLECVSGIQRLVGTIKTQRRFQEGRQHDNHTYDPHNEAGLEEPISVVDFIVDEPRPVKHLDPALMRKLNKRKTPFKSITDKVRRSFSDFAKRSTNSLLTIFPPLGDGTNEGFHYDSYTDGEYDSDDWPAAEVVSSYYTEEDFIIRTMSPPESPGIRSEKLRRRHRRSSSKDSSGLPEQYWPGSTRLGFSDDSLSPTHPGSPYSLSSPGPGVSVYAASMSRNMSTEQAVETIGARFQAGSSNTPTTAKNSLESLSESKDFTKNLSFETEACTSPPASSKPDARPPRPPGSLPPLPPSPTHSYFATEEIMNETANFNQKSTRRSSSYLATRSISPLQATPLTLDSPFTRQTSIRMANDRTRYSVRMPADDIPDIVPAVKRNSSASFWRRRSCNDALEKSWQTFQHNPASSGNSETSAPSTPTVSKFGEDSRPSLQMSPFEVNMPHSSKERSSQDGRPISGSSHAWSLSDKHAGRRHSSPITLDAEIVLADALSHRPFFNSQHAQSTTQQNAPSRSSLYKMPTVDENLSARQQQHHPNPQTSEKPSTATLAQLSKTENEPKRRPRLGPRFASQENTRQIGKGYEGSTERNHRDSAGTEGRPQTDMNKRPISVSRFGDMKRAWEILNLDVKRVNQHSHLRAFAGVPRKLEINPMNQRRSIPNNAWALNHPNAQPSATSPRILHICENGADVLVMEMFEGHLQVVAGQLEKLIERLADENAQDGEYVSCFLLSHSFFIDSEDLLDRLIARFHIQPRQGEILYFEKWQTVIQCKILCVFQRWIQIQYEDFELNPNLLKTLKNFLENSVRRSGFKMEAECIEKNISVKSLSPLKNCSVIMEQGRFCLQRSRTRKLSLARAQYRKQSGSPVVLSPQSETMPTSPTEHPIEFGPTPELSAVAPILQLNTRDLARYLTLADMKAFRSITVFELMSGWWKRKQATENKRWSERSDGDSKTISRLSVEIDGPEDGAIEAYTRRANMLSYWVAHEIVSTAGAKTRKQLIKKFIEVAKICRSLNNLHTAMFIISALTSTPVRRLASTWRLVSSKDMETLKGLETLLDPSGNMRCYRQAIAEAEAPTIPFLPILLKDITFILDGNPSMITPRTSISGQAPPVSGECVVATATAGVDPEVVGGSAPNNVADSNETKASNGTNGKEGMLVNFDKFRRLTQYVENAVDMARMVDYSFENQLLRQARVFRPSSPSLYGSNDTDSIHGSIQNSRSSTSIDGSLGALDHISETVECRLVKASGIYGVHQRVVEVEFSTKARSSTSLWKGSVGSHSHSNGGMSSFGGGSSCSLSGSSSGETVIRSVQGEEEYLMGLSLMCEPNR</sequence>
<dbReference type="PROSITE" id="PS50009">
    <property type="entry name" value="RASGEF_CAT"/>
    <property type="match status" value="1"/>
</dbReference>
<dbReference type="GO" id="GO:0007265">
    <property type="term" value="P:Ras protein signal transduction"/>
    <property type="evidence" value="ECO:0007669"/>
    <property type="project" value="TreeGrafter"/>
</dbReference>
<dbReference type="Pfam" id="PF00618">
    <property type="entry name" value="RasGEF_N"/>
    <property type="match status" value="1"/>
</dbReference>
<feature type="region of interest" description="Disordered" evidence="3">
    <location>
        <begin position="545"/>
        <end position="606"/>
    </location>
</feature>
<evidence type="ECO:0000259" key="4">
    <source>
        <dbReference type="PROSITE" id="PS50009"/>
    </source>
</evidence>
<feature type="compositionally biased region" description="Polar residues" evidence="3">
    <location>
        <begin position="800"/>
        <end position="819"/>
    </location>
</feature>
<dbReference type="Proteomes" id="UP000726737">
    <property type="component" value="Unassembled WGS sequence"/>
</dbReference>
<feature type="domain" description="Ras-GEF" evidence="4">
    <location>
        <begin position="1297"/>
        <end position="1586"/>
    </location>
</feature>
<feature type="compositionally biased region" description="Low complexity" evidence="3">
    <location>
        <begin position="168"/>
        <end position="177"/>
    </location>
</feature>
<evidence type="ECO:0000256" key="2">
    <source>
        <dbReference type="PROSITE-ProRule" id="PRU00168"/>
    </source>
</evidence>
<dbReference type="InterPro" id="IPR001895">
    <property type="entry name" value="RASGEF_cat_dom"/>
</dbReference>
<evidence type="ECO:0000313" key="7">
    <source>
        <dbReference type="Proteomes" id="UP000726737"/>
    </source>
</evidence>
<dbReference type="GO" id="GO:0005085">
    <property type="term" value="F:guanyl-nucleotide exchange factor activity"/>
    <property type="evidence" value="ECO:0007669"/>
    <property type="project" value="UniProtKB-KW"/>
</dbReference>
<dbReference type="EMBL" id="JAAAJA010000014">
    <property type="protein sequence ID" value="KAG0266652.1"/>
    <property type="molecule type" value="Genomic_DNA"/>
</dbReference>
<dbReference type="InterPro" id="IPR008937">
    <property type="entry name" value="Ras-like_GEF"/>
</dbReference>
<dbReference type="InterPro" id="IPR000651">
    <property type="entry name" value="Ras-like_Gua-exchang_fac_N"/>
</dbReference>
<dbReference type="CDD" id="cd06224">
    <property type="entry name" value="REM"/>
    <property type="match status" value="1"/>
</dbReference>
<feature type="compositionally biased region" description="Low complexity" evidence="3">
    <location>
        <begin position="597"/>
        <end position="606"/>
    </location>
</feature>
<feature type="compositionally biased region" description="Polar residues" evidence="3">
    <location>
        <begin position="1527"/>
        <end position="1544"/>
    </location>
</feature>
<evidence type="ECO:0000313" key="6">
    <source>
        <dbReference type="EMBL" id="KAG0266652.1"/>
    </source>
</evidence>
<dbReference type="PROSITE" id="PS50212">
    <property type="entry name" value="RASGEF_NTER"/>
    <property type="match status" value="1"/>
</dbReference>
<dbReference type="Gene3D" id="1.10.840.10">
    <property type="entry name" value="Ras guanine-nucleotide exchange factors catalytic domain"/>
    <property type="match status" value="1"/>
</dbReference>
<keyword evidence="1 2" id="KW-0344">Guanine-nucleotide releasing factor</keyword>
<evidence type="ECO:0008006" key="8">
    <source>
        <dbReference type="Google" id="ProtNLM"/>
    </source>
</evidence>
<comment type="caution">
    <text evidence="6">The sequence shown here is derived from an EMBL/GenBank/DDBJ whole genome shotgun (WGS) entry which is preliminary data.</text>
</comment>
<dbReference type="SUPFAM" id="SSF48366">
    <property type="entry name" value="Ras GEF"/>
    <property type="match status" value="1"/>
</dbReference>
<feature type="compositionally biased region" description="Polar residues" evidence="3">
    <location>
        <begin position="1260"/>
        <end position="1275"/>
    </location>
</feature>
<feature type="region of interest" description="Disordered" evidence="3">
    <location>
        <begin position="129"/>
        <end position="177"/>
    </location>
</feature>
<feature type="compositionally biased region" description="Pro residues" evidence="3">
    <location>
        <begin position="682"/>
        <end position="695"/>
    </location>
</feature>
<feature type="compositionally biased region" description="Basic and acidic residues" evidence="3">
    <location>
        <begin position="981"/>
        <end position="990"/>
    </location>
</feature>
<feature type="region of interest" description="Disordered" evidence="3">
    <location>
        <begin position="1260"/>
        <end position="1282"/>
    </location>
</feature>
<dbReference type="GO" id="GO:0005886">
    <property type="term" value="C:plasma membrane"/>
    <property type="evidence" value="ECO:0007669"/>
    <property type="project" value="TreeGrafter"/>
</dbReference>
<dbReference type="InterPro" id="IPR036964">
    <property type="entry name" value="RASGEF_cat_dom_sf"/>
</dbReference>
<accession>A0A9P6QGG4</accession>
<feature type="region of interest" description="Disordered" evidence="3">
    <location>
        <begin position="1524"/>
        <end position="1545"/>
    </location>
</feature>
<dbReference type="Gene3D" id="1.20.870.10">
    <property type="entry name" value="Son of sevenless (SoS) protein Chain: S domain 1"/>
    <property type="match status" value="1"/>
</dbReference>
<gene>
    <name evidence="6" type="ORF">BG011_001499</name>
</gene>
<dbReference type="SMART" id="SM00147">
    <property type="entry name" value="RasGEF"/>
    <property type="match status" value="1"/>
</dbReference>
<dbReference type="OrthoDB" id="546434at2759"/>
<feature type="region of interest" description="Disordered" evidence="3">
    <location>
        <begin position="925"/>
        <end position="1003"/>
    </location>
</feature>
<dbReference type="PANTHER" id="PTHR23113:SF368">
    <property type="entry name" value="CELL DIVISION CONTROL PROTEIN 25"/>
    <property type="match status" value="1"/>
</dbReference>
<keyword evidence="7" id="KW-1185">Reference proteome</keyword>
<dbReference type="PANTHER" id="PTHR23113">
    <property type="entry name" value="GUANINE NUCLEOTIDE EXCHANGE FACTOR"/>
    <property type="match status" value="1"/>
</dbReference>
<reference evidence="6" key="1">
    <citation type="journal article" date="2020" name="Fungal Divers.">
        <title>Resolving the Mortierellaceae phylogeny through synthesis of multi-gene phylogenetics and phylogenomics.</title>
        <authorList>
            <person name="Vandepol N."/>
            <person name="Liber J."/>
            <person name="Desiro A."/>
            <person name="Na H."/>
            <person name="Kennedy M."/>
            <person name="Barry K."/>
            <person name="Grigoriev I.V."/>
            <person name="Miller A.N."/>
            <person name="O'Donnell K."/>
            <person name="Stajich J.E."/>
            <person name="Bonito G."/>
        </authorList>
    </citation>
    <scope>NUCLEOTIDE SEQUENCE</scope>
    <source>
        <strain evidence="6">KOD948</strain>
    </source>
</reference>
<feature type="compositionally biased region" description="Low complexity" evidence="3">
    <location>
        <begin position="129"/>
        <end position="152"/>
    </location>
</feature>
<dbReference type="SMART" id="SM00229">
    <property type="entry name" value="RasGEFN"/>
    <property type="match status" value="1"/>
</dbReference>
<evidence type="ECO:0000259" key="5">
    <source>
        <dbReference type="PROSITE" id="PS50212"/>
    </source>
</evidence>
<evidence type="ECO:0000256" key="1">
    <source>
        <dbReference type="ARBA" id="ARBA00022658"/>
    </source>
</evidence>
<name>A0A9P6QGG4_9FUNG</name>
<feature type="region of interest" description="Disordered" evidence="3">
    <location>
        <begin position="665"/>
        <end position="698"/>
    </location>
</feature>
<feature type="region of interest" description="Disordered" evidence="3">
    <location>
        <begin position="800"/>
        <end position="873"/>
    </location>
</feature>
<organism evidence="6 7">
    <name type="scientific">Mortierella polycephala</name>
    <dbReference type="NCBI Taxonomy" id="41804"/>
    <lineage>
        <taxon>Eukaryota</taxon>
        <taxon>Fungi</taxon>
        <taxon>Fungi incertae sedis</taxon>
        <taxon>Mucoromycota</taxon>
        <taxon>Mortierellomycotina</taxon>
        <taxon>Mortierellomycetes</taxon>
        <taxon>Mortierellales</taxon>
        <taxon>Mortierellaceae</taxon>
        <taxon>Mortierella</taxon>
    </lineage>
</organism>
<dbReference type="InterPro" id="IPR023578">
    <property type="entry name" value="Ras_GEF_dom_sf"/>
</dbReference>
<feature type="compositionally biased region" description="Polar residues" evidence="3">
    <location>
        <begin position="925"/>
        <end position="950"/>
    </location>
</feature>
<evidence type="ECO:0000256" key="3">
    <source>
        <dbReference type="SAM" id="MobiDB-lite"/>
    </source>
</evidence>
<proteinExistence type="predicted"/>
<dbReference type="Pfam" id="PF00617">
    <property type="entry name" value="RasGEF"/>
    <property type="match status" value="1"/>
</dbReference>
<protein>
    <recommendedName>
        <fullName evidence="8">Ras GEF</fullName>
    </recommendedName>
</protein>
<feature type="domain" description="N-terminal Ras-GEF" evidence="5">
    <location>
        <begin position="1093"/>
        <end position="1220"/>
    </location>
</feature>